<evidence type="ECO:0000256" key="8">
    <source>
        <dbReference type="ARBA" id="ARBA00022777"/>
    </source>
</evidence>
<dbReference type="UniPathway" id="UPA00588">
    <property type="reaction ID" value="UER00659"/>
</dbReference>
<keyword evidence="7 11" id="KW-0547">Nucleotide-binding</keyword>
<evidence type="ECO:0000313" key="14">
    <source>
        <dbReference type="Proteomes" id="UP000324800"/>
    </source>
</evidence>
<dbReference type="GO" id="GO:0004001">
    <property type="term" value="F:adenosine kinase activity"/>
    <property type="evidence" value="ECO:0007669"/>
    <property type="project" value="UniProtKB-UniRule"/>
</dbReference>
<feature type="active site" description="Proton acceptor" evidence="10">
    <location>
        <position position="301"/>
    </location>
</feature>
<dbReference type="OrthoDB" id="432447at2759"/>
<comment type="catalytic activity">
    <reaction evidence="11">
        <text>adenosine + ATP = AMP + ADP + H(+)</text>
        <dbReference type="Rhea" id="RHEA:20824"/>
        <dbReference type="ChEBI" id="CHEBI:15378"/>
        <dbReference type="ChEBI" id="CHEBI:16335"/>
        <dbReference type="ChEBI" id="CHEBI:30616"/>
        <dbReference type="ChEBI" id="CHEBI:456215"/>
        <dbReference type="ChEBI" id="CHEBI:456216"/>
        <dbReference type="EC" id="2.7.1.20"/>
    </reaction>
</comment>
<accession>A0A5J4X2V7</accession>
<dbReference type="Gene3D" id="3.30.1110.10">
    <property type="match status" value="1"/>
</dbReference>
<comment type="caution">
    <text evidence="13">The sequence shown here is derived from an EMBL/GenBank/DDBJ whole genome shotgun (WGS) entry which is preliminary data.</text>
</comment>
<evidence type="ECO:0000256" key="7">
    <source>
        <dbReference type="ARBA" id="ARBA00022741"/>
    </source>
</evidence>
<dbReference type="Proteomes" id="UP000324800">
    <property type="component" value="Unassembled WGS sequence"/>
</dbReference>
<keyword evidence="11" id="KW-0460">Magnesium</keyword>
<evidence type="ECO:0000256" key="2">
    <source>
        <dbReference type="ARBA" id="ARBA00004801"/>
    </source>
</evidence>
<keyword evidence="6 11" id="KW-0660">Purine salvage</keyword>
<dbReference type="CDD" id="cd01168">
    <property type="entry name" value="adenosine_kinase"/>
    <property type="match status" value="1"/>
</dbReference>
<dbReference type="InterPro" id="IPR011611">
    <property type="entry name" value="PfkB_dom"/>
</dbReference>
<gene>
    <name evidence="13" type="ORF">EZS28_002934</name>
</gene>
<comment type="pathway">
    <text evidence="2 11">Purine metabolism; AMP biosynthesis via salvage pathway; AMP from adenosine: step 1/1.</text>
</comment>
<evidence type="ECO:0000256" key="6">
    <source>
        <dbReference type="ARBA" id="ARBA00022726"/>
    </source>
</evidence>
<feature type="domain" description="Carbohydrate kinase PfkB" evidence="12">
    <location>
        <begin position="26"/>
        <end position="341"/>
    </location>
</feature>
<evidence type="ECO:0000256" key="10">
    <source>
        <dbReference type="PIRSR" id="PIRSR601805-1"/>
    </source>
</evidence>
<dbReference type="GO" id="GO:0006166">
    <property type="term" value="P:purine ribonucleoside salvage"/>
    <property type="evidence" value="ECO:0007669"/>
    <property type="project" value="UniProtKB-KW"/>
</dbReference>
<sequence length="347" mass="38044">MTTPLPLILGVGNPLMDIVVNVDKSFIEKYGLKVNAQYMADEKTVKIFKEIELLKDLKEIPGGSSLNTTRAAQFVLHTPKSAAFTGGAANDLFGKRQNALVEREGLDVMYDIVEGQPMGTCATLISDNNRCLIANLGAAEHFHTSHVLTPQLEAASKAARIIYCETYFVTVSMEALLILAHRCLFDSAKQFGYNLSAQWVVDGHLTELLELTPYADYIFGNEDESRAFATQIGWEEKNDLQVIARKIVELPKLNPKKPRVVIITQGPKDITIAYGNPVIVKTFPVPPVPKAEIKDTNGCGDSFVGGFLAAVVRGKNYEDAVQIGIQTSAVVIRQEGCQFPKECKIAL</sequence>
<dbReference type="InterPro" id="IPR001805">
    <property type="entry name" value="Adenokinase"/>
</dbReference>
<comment type="function">
    <text evidence="11">ATP dependent phosphorylation of adenosine and other related nucleoside analogs to monophosphate derivatives.</text>
</comment>
<evidence type="ECO:0000256" key="3">
    <source>
        <dbReference type="ARBA" id="ARBA00010688"/>
    </source>
</evidence>
<comment type="cofactor">
    <cofactor evidence="1 11">
        <name>Mg(2+)</name>
        <dbReference type="ChEBI" id="CHEBI:18420"/>
    </cofactor>
</comment>
<dbReference type="PANTHER" id="PTHR45769">
    <property type="entry name" value="ADENOSINE KINASE"/>
    <property type="match status" value="1"/>
</dbReference>
<dbReference type="SUPFAM" id="SSF53613">
    <property type="entry name" value="Ribokinase-like"/>
    <property type="match status" value="1"/>
</dbReference>
<dbReference type="GO" id="GO:0005829">
    <property type="term" value="C:cytosol"/>
    <property type="evidence" value="ECO:0007669"/>
    <property type="project" value="TreeGrafter"/>
</dbReference>
<evidence type="ECO:0000259" key="12">
    <source>
        <dbReference type="Pfam" id="PF00294"/>
    </source>
</evidence>
<dbReference type="InterPro" id="IPR029056">
    <property type="entry name" value="Ribokinase-like"/>
</dbReference>
<dbReference type="GO" id="GO:0005524">
    <property type="term" value="F:ATP binding"/>
    <property type="evidence" value="ECO:0007669"/>
    <property type="project" value="UniProtKB-UniRule"/>
</dbReference>
<proteinExistence type="inferred from homology"/>
<dbReference type="PANTHER" id="PTHR45769:SF3">
    <property type="entry name" value="ADENOSINE KINASE"/>
    <property type="match status" value="1"/>
</dbReference>
<keyword evidence="5 11" id="KW-0808">Transferase</keyword>
<evidence type="ECO:0000256" key="4">
    <source>
        <dbReference type="ARBA" id="ARBA00012119"/>
    </source>
</evidence>
<dbReference type="Gene3D" id="3.40.1190.20">
    <property type="match status" value="1"/>
</dbReference>
<dbReference type="Pfam" id="PF00294">
    <property type="entry name" value="PfkB"/>
    <property type="match status" value="1"/>
</dbReference>
<dbReference type="EMBL" id="SNRW01000374">
    <property type="protein sequence ID" value="KAA6401538.1"/>
    <property type="molecule type" value="Genomic_DNA"/>
</dbReference>
<dbReference type="PRINTS" id="PR00989">
    <property type="entry name" value="ADENOKINASE"/>
</dbReference>
<evidence type="ECO:0000256" key="11">
    <source>
        <dbReference type="RuleBase" id="RU368116"/>
    </source>
</evidence>
<evidence type="ECO:0000313" key="13">
    <source>
        <dbReference type="EMBL" id="KAA6401538.1"/>
    </source>
</evidence>
<dbReference type="GO" id="GO:0006144">
    <property type="term" value="P:purine nucleobase metabolic process"/>
    <property type="evidence" value="ECO:0007669"/>
    <property type="project" value="TreeGrafter"/>
</dbReference>
<organism evidence="13 14">
    <name type="scientific">Streblomastix strix</name>
    <dbReference type="NCBI Taxonomy" id="222440"/>
    <lineage>
        <taxon>Eukaryota</taxon>
        <taxon>Metamonada</taxon>
        <taxon>Preaxostyla</taxon>
        <taxon>Oxymonadida</taxon>
        <taxon>Streblomastigidae</taxon>
        <taxon>Streblomastix</taxon>
    </lineage>
</organism>
<name>A0A5J4X2V7_9EUKA</name>
<dbReference type="AlphaFoldDB" id="A0A5J4X2V7"/>
<dbReference type="EC" id="2.7.1.20" evidence="4 11"/>
<keyword evidence="8 11" id="KW-0418">Kinase</keyword>
<dbReference type="GO" id="GO:0044209">
    <property type="term" value="P:AMP salvage"/>
    <property type="evidence" value="ECO:0007669"/>
    <property type="project" value="UniProtKB-UniRule"/>
</dbReference>
<reference evidence="13 14" key="1">
    <citation type="submission" date="2019-03" db="EMBL/GenBank/DDBJ databases">
        <title>Single cell metagenomics reveals metabolic interactions within the superorganism composed of flagellate Streblomastix strix and complex community of Bacteroidetes bacteria on its surface.</title>
        <authorList>
            <person name="Treitli S.C."/>
            <person name="Kolisko M."/>
            <person name="Husnik F."/>
            <person name="Keeling P."/>
            <person name="Hampl V."/>
        </authorList>
    </citation>
    <scope>NUCLEOTIDE SEQUENCE [LARGE SCALE GENOMIC DNA]</scope>
    <source>
        <strain evidence="13">ST1C</strain>
    </source>
</reference>
<evidence type="ECO:0000256" key="1">
    <source>
        <dbReference type="ARBA" id="ARBA00001946"/>
    </source>
</evidence>
<evidence type="ECO:0000256" key="5">
    <source>
        <dbReference type="ARBA" id="ARBA00022679"/>
    </source>
</evidence>
<evidence type="ECO:0000256" key="9">
    <source>
        <dbReference type="ARBA" id="ARBA00022840"/>
    </source>
</evidence>
<protein>
    <recommendedName>
        <fullName evidence="4 11">Adenosine kinase</fullName>
        <shortName evidence="11">AK</shortName>
        <ecNumber evidence="4 11">2.7.1.20</ecNumber>
    </recommendedName>
    <alternativeName>
        <fullName evidence="11">Adenosine 5'-phosphotransferase</fullName>
    </alternativeName>
</protein>
<dbReference type="GO" id="GO:0005634">
    <property type="term" value="C:nucleus"/>
    <property type="evidence" value="ECO:0007669"/>
    <property type="project" value="TreeGrafter"/>
</dbReference>
<comment type="similarity">
    <text evidence="3 11">Belongs to the carbohydrate kinase PfkB family.</text>
</comment>
<keyword evidence="9 11" id="KW-0067">ATP-binding</keyword>